<reference evidence="2" key="1">
    <citation type="journal article" date="2011" name="Science">
        <title>The plant cell wall-decomposing machinery underlies the functional diversity of forest fungi.</title>
        <authorList>
            <person name="Eastwood D.C."/>
            <person name="Floudas D."/>
            <person name="Binder M."/>
            <person name="Majcherczyk A."/>
            <person name="Schneider P."/>
            <person name="Aerts A."/>
            <person name="Asiegbu F.O."/>
            <person name="Baker S.E."/>
            <person name="Barry K."/>
            <person name="Bendiksby M."/>
            <person name="Blumentritt M."/>
            <person name="Coutinho P.M."/>
            <person name="Cullen D."/>
            <person name="de Vries R.P."/>
            <person name="Gathman A."/>
            <person name="Goodell B."/>
            <person name="Henrissat B."/>
            <person name="Ihrmark K."/>
            <person name="Kauserud H."/>
            <person name="Kohler A."/>
            <person name="LaButti K."/>
            <person name="Lapidus A."/>
            <person name="Lavin J.L."/>
            <person name="Lee Y.-H."/>
            <person name="Lindquist E."/>
            <person name="Lilly W."/>
            <person name="Lucas S."/>
            <person name="Morin E."/>
            <person name="Murat C."/>
            <person name="Oguiza J.A."/>
            <person name="Park J."/>
            <person name="Pisabarro A.G."/>
            <person name="Riley R."/>
            <person name="Rosling A."/>
            <person name="Salamov A."/>
            <person name="Schmidt O."/>
            <person name="Schmutz J."/>
            <person name="Skrede I."/>
            <person name="Stenlid J."/>
            <person name="Wiebenga A."/>
            <person name="Xie X."/>
            <person name="Kuees U."/>
            <person name="Hibbett D.S."/>
            <person name="Hoffmeister D."/>
            <person name="Hoegberg N."/>
            <person name="Martin F."/>
            <person name="Grigoriev I.V."/>
            <person name="Watkinson S.C."/>
        </authorList>
    </citation>
    <scope>NUCLEOTIDE SEQUENCE [LARGE SCALE GENOMIC DNA]</scope>
    <source>
        <strain evidence="2">strain S7.3</strain>
    </source>
</reference>
<dbReference type="STRING" id="936435.F8PKZ0"/>
<proteinExistence type="predicted"/>
<evidence type="ECO:0000313" key="2">
    <source>
        <dbReference type="Proteomes" id="UP000008063"/>
    </source>
</evidence>
<dbReference type="HOGENOM" id="CLU_142395_0_0_1"/>
<sequence>MNSINASTGFSPFHLHIGRFPRLLPPFILPDEHNADTHNTANFLSKWELDVAEAQDNLLAAKTSQATSADKHCAPNPAYNVSDLVMLSTHNQRCYYI</sequence>
<evidence type="ECO:0000313" key="1">
    <source>
        <dbReference type="EMBL" id="EGO03634.1"/>
    </source>
</evidence>
<dbReference type="OMA" id="HANEHRA"/>
<dbReference type="Proteomes" id="UP000008063">
    <property type="component" value="Unassembled WGS sequence"/>
</dbReference>
<organism evidence="2">
    <name type="scientific">Serpula lacrymans var. lacrymans (strain S7.3)</name>
    <name type="common">Dry rot fungus</name>
    <dbReference type="NCBI Taxonomy" id="936435"/>
    <lineage>
        <taxon>Eukaryota</taxon>
        <taxon>Fungi</taxon>
        <taxon>Dikarya</taxon>
        <taxon>Basidiomycota</taxon>
        <taxon>Agaricomycotina</taxon>
        <taxon>Agaricomycetes</taxon>
        <taxon>Agaricomycetidae</taxon>
        <taxon>Boletales</taxon>
        <taxon>Coniophorineae</taxon>
        <taxon>Serpulaceae</taxon>
        <taxon>Serpula</taxon>
    </lineage>
</organism>
<dbReference type="InParanoid" id="F8PKZ0"/>
<protein>
    <submittedName>
        <fullName evidence="1">Uncharacterized protein</fullName>
    </submittedName>
</protein>
<dbReference type="OrthoDB" id="3268967at2759"/>
<gene>
    <name evidence="1" type="ORF">SERLA73DRAFT_45829</name>
</gene>
<name>F8PKZ0_SERL3</name>
<accession>F8PKZ0</accession>
<keyword evidence="2" id="KW-1185">Reference proteome</keyword>
<dbReference type="AlphaFoldDB" id="F8PKZ0"/>
<dbReference type="EMBL" id="GL945475">
    <property type="protein sequence ID" value="EGO03634.1"/>
    <property type="molecule type" value="Genomic_DNA"/>
</dbReference>